<dbReference type="Gene3D" id="3.30.830.10">
    <property type="entry name" value="Metalloenzyme, LuxS/M16 peptidase-like"/>
    <property type="match status" value="2"/>
</dbReference>
<sequence length="428" mass="48458">MERTVIKSARLGQEMVKIKHPSGLTMLLCPMPGYSTAYATFTANVGSVDTGFKTQDDDAFVDVPEGIAHFLEHKMFENEDGDAFAKYAKTGASANAYTSFDKTAYLFACTDRFEESLEILLDFVRRPYFTKESVQKEQGIIGQEIRMYDDDGEWRVQFNLLQALYHNHPVRIDIAGTVESIAEIDDQLLYRCYRTFYNLNNMVLCVSGNFDIDAVLRVADRVIKPDEKPVEIERRHVDEPENICKPLVEQKFAVAAPLFQFGFKGRGGNPRENLKNQILDEILAEIIAGDASPLYRRMYDAGIINSTFGSEIMAGRDYMCAIFSGESREPERVADEIKAEVARMRREGVDKKMFELCRRATYGRYIGMYTRTASVAGLMSAVYFAGMDDMYALLDIVANATLDQMNERLQIAFNPEKSALSIVRPLDE</sequence>
<protein>
    <submittedName>
        <fullName evidence="4">Insulinase family protein</fullName>
    </submittedName>
    <submittedName>
        <fullName evidence="3">Protease3</fullName>
    </submittedName>
</protein>
<evidence type="ECO:0000313" key="6">
    <source>
        <dbReference type="Proteomes" id="UP000260828"/>
    </source>
</evidence>
<dbReference type="SUPFAM" id="SSF63411">
    <property type="entry name" value="LuxS/MPP-like metallohydrolase"/>
    <property type="match status" value="2"/>
</dbReference>
<keyword evidence="3" id="KW-0645">Protease</keyword>
<dbReference type="OrthoDB" id="9811314at2"/>
<feature type="domain" description="Peptidase M16 C-terminal" evidence="2">
    <location>
        <begin position="187"/>
        <end position="359"/>
    </location>
</feature>
<dbReference type="NCBIfam" id="NF047421">
    <property type="entry name" value="YfmH_fam"/>
    <property type="match status" value="1"/>
</dbReference>
<dbReference type="Proteomes" id="UP000260828">
    <property type="component" value="Unassembled WGS sequence"/>
</dbReference>
<dbReference type="AlphaFoldDB" id="A0A174PPF7"/>
<dbReference type="InterPro" id="IPR011249">
    <property type="entry name" value="Metalloenz_LuxS/M16"/>
</dbReference>
<evidence type="ECO:0000313" key="5">
    <source>
        <dbReference type="Proteomes" id="UP000095765"/>
    </source>
</evidence>
<dbReference type="InterPro" id="IPR050361">
    <property type="entry name" value="MPP/UQCRC_Complex"/>
</dbReference>
<proteinExistence type="predicted"/>
<feature type="domain" description="Peptidase M16 N-terminal" evidence="1">
    <location>
        <begin position="65"/>
        <end position="177"/>
    </location>
</feature>
<keyword evidence="3" id="KW-0378">Hydrolase</keyword>
<dbReference type="Pfam" id="PF00675">
    <property type="entry name" value="Peptidase_M16"/>
    <property type="match status" value="1"/>
</dbReference>
<dbReference type="Pfam" id="PF05193">
    <property type="entry name" value="Peptidase_M16_C"/>
    <property type="match status" value="1"/>
</dbReference>
<dbReference type="EMBL" id="CZBE01000008">
    <property type="protein sequence ID" value="CUP62913.1"/>
    <property type="molecule type" value="Genomic_DNA"/>
</dbReference>
<dbReference type="EMBL" id="QVME01000001">
    <property type="protein sequence ID" value="RGE69806.1"/>
    <property type="molecule type" value="Genomic_DNA"/>
</dbReference>
<reference evidence="4 6" key="2">
    <citation type="submission" date="2018-08" db="EMBL/GenBank/DDBJ databases">
        <title>A genome reference for cultivated species of the human gut microbiota.</title>
        <authorList>
            <person name="Zou Y."/>
            <person name="Xue W."/>
            <person name="Luo G."/>
        </authorList>
    </citation>
    <scope>NUCLEOTIDE SEQUENCE [LARGE SCALE GENOMIC DNA]</scope>
    <source>
        <strain evidence="4 6">TF05-12AC</strain>
    </source>
</reference>
<accession>A0A174PPF7</accession>
<dbReference type="PANTHER" id="PTHR11851:SF134">
    <property type="entry name" value="ZINC-DEPENDENT PROTEASE"/>
    <property type="match status" value="1"/>
</dbReference>
<dbReference type="GO" id="GO:0008233">
    <property type="term" value="F:peptidase activity"/>
    <property type="evidence" value="ECO:0007669"/>
    <property type="project" value="UniProtKB-KW"/>
</dbReference>
<evidence type="ECO:0000259" key="2">
    <source>
        <dbReference type="Pfam" id="PF05193"/>
    </source>
</evidence>
<dbReference type="GO" id="GO:0006508">
    <property type="term" value="P:proteolysis"/>
    <property type="evidence" value="ECO:0007669"/>
    <property type="project" value="UniProtKB-KW"/>
</dbReference>
<gene>
    <name evidence="4" type="ORF">DXC40_01725</name>
    <name evidence="3" type="ORF">ERS852551_01403</name>
</gene>
<evidence type="ECO:0000259" key="1">
    <source>
        <dbReference type="Pfam" id="PF00675"/>
    </source>
</evidence>
<dbReference type="InterPro" id="IPR011765">
    <property type="entry name" value="Pept_M16_N"/>
</dbReference>
<evidence type="ECO:0000313" key="3">
    <source>
        <dbReference type="EMBL" id="CUP62913.1"/>
    </source>
</evidence>
<name>A0A174PPF7_9FIRM</name>
<organism evidence="3 5">
    <name type="scientific">Anaerotruncus colihominis</name>
    <dbReference type="NCBI Taxonomy" id="169435"/>
    <lineage>
        <taxon>Bacteria</taxon>
        <taxon>Bacillati</taxon>
        <taxon>Bacillota</taxon>
        <taxon>Clostridia</taxon>
        <taxon>Eubacteriales</taxon>
        <taxon>Oscillospiraceae</taxon>
        <taxon>Anaerotruncus</taxon>
    </lineage>
</organism>
<dbReference type="Proteomes" id="UP000095765">
    <property type="component" value="Unassembled WGS sequence"/>
</dbReference>
<reference evidence="3 5" key="1">
    <citation type="submission" date="2015-09" db="EMBL/GenBank/DDBJ databases">
        <authorList>
            <consortium name="Pathogen Informatics"/>
        </authorList>
    </citation>
    <scope>NUCLEOTIDE SEQUENCE [LARGE SCALE GENOMIC DNA]</scope>
    <source>
        <strain evidence="3 5">2789STDY5834939</strain>
    </source>
</reference>
<dbReference type="PANTHER" id="PTHR11851">
    <property type="entry name" value="METALLOPROTEASE"/>
    <property type="match status" value="1"/>
</dbReference>
<dbReference type="RefSeq" id="WP_006875315.1">
    <property type="nucleotide sequence ID" value="NZ_CABIWA010000011.1"/>
</dbReference>
<evidence type="ECO:0000313" key="4">
    <source>
        <dbReference type="EMBL" id="RGE69806.1"/>
    </source>
</evidence>
<dbReference type="InterPro" id="IPR007863">
    <property type="entry name" value="Peptidase_M16_C"/>
</dbReference>
<dbReference type="GO" id="GO:0046872">
    <property type="term" value="F:metal ion binding"/>
    <property type="evidence" value="ECO:0007669"/>
    <property type="project" value="InterPro"/>
</dbReference>